<feature type="region of interest" description="Disordered" evidence="1">
    <location>
        <begin position="84"/>
        <end position="114"/>
    </location>
</feature>
<protein>
    <submittedName>
        <fullName evidence="2">(rape) hypothetical protein</fullName>
    </submittedName>
</protein>
<organism evidence="2">
    <name type="scientific">Brassica napus</name>
    <name type="common">Rape</name>
    <dbReference type="NCBI Taxonomy" id="3708"/>
    <lineage>
        <taxon>Eukaryota</taxon>
        <taxon>Viridiplantae</taxon>
        <taxon>Streptophyta</taxon>
        <taxon>Embryophyta</taxon>
        <taxon>Tracheophyta</taxon>
        <taxon>Spermatophyta</taxon>
        <taxon>Magnoliopsida</taxon>
        <taxon>eudicotyledons</taxon>
        <taxon>Gunneridae</taxon>
        <taxon>Pentapetalae</taxon>
        <taxon>rosids</taxon>
        <taxon>malvids</taxon>
        <taxon>Brassicales</taxon>
        <taxon>Brassicaceae</taxon>
        <taxon>Brassiceae</taxon>
        <taxon>Brassica</taxon>
    </lineage>
</organism>
<evidence type="ECO:0000313" key="2">
    <source>
        <dbReference type="EMBL" id="CAF1921455.1"/>
    </source>
</evidence>
<evidence type="ECO:0000256" key="1">
    <source>
        <dbReference type="SAM" id="MobiDB-lite"/>
    </source>
</evidence>
<dbReference type="AlphaFoldDB" id="A0A816KJS9"/>
<sequence>MNLSLRELLRRRFSPKLLTSSKTLLPTTLYHGTKMVPPSSYGTKQTSLRTCFQNTSNTTTSPALSASSTLTDSKKLYRTGGSFLTSSLGEEKTSPPRHPASEVNATSSCFSAAA</sequence>
<proteinExistence type="predicted"/>
<name>A0A816KJS9_BRANA</name>
<reference evidence="2" key="1">
    <citation type="submission" date="2021-01" db="EMBL/GenBank/DDBJ databases">
        <authorList>
            <consortium name="Genoscope - CEA"/>
            <person name="William W."/>
        </authorList>
    </citation>
    <scope>NUCLEOTIDE SEQUENCE</scope>
</reference>
<dbReference type="Proteomes" id="UP001295469">
    <property type="component" value="Chromosome C02"/>
</dbReference>
<dbReference type="EMBL" id="HG994366">
    <property type="protein sequence ID" value="CAF1921455.1"/>
    <property type="molecule type" value="Genomic_DNA"/>
</dbReference>
<accession>A0A816KJS9</accession>
<gene>
    <name evidence="2" type="ORF">DARMORV10_C02P61830.1</name>
</gene>
<feature type="compositionally biased region" description="Polar residues" evidence="1">
    <location>
        <begin position="103"/>
        <end position="114"/>
    </location>
</feature>